<dbReference type="EMBL" id="CP126980">
    <property type="protein sequence ID" value="WIM99841.1"/>
    <property type="molecule type" value="Genomic_DNA"/>
</dbReference>
<dbReference type="Gene3D" id="1.10.1200.10">
    <property type="entry name" value="ACP-like"/>
    <property type="match status" value="1"/>
</dbReference>
<name>A0ABY8WS63_9ACTN</name>
<evidence type="ECO:0000313" key="1">
    <source>
        <dbReference type="EMBL" id="WIM99841.1"/>
    </source>
</evidence>
<protein>
    <submittedName>
        <fullName evidence="1">Acyl carrier protein</fullName>
    </submittedName>
</protein>
<sequence length="90" mass="9514">MPTGTADRDTVAEAVKRFVIAESRLSIGTGQVGEDERLTGPLLSVTSLGLLGMLLRLEDDLGVTLPDDLFAGPPPGTVRDLVDLVQRAAR</sequence>
<keyword evidence="2" id="KW-1185">Reference proteome</keyword>
<gene>
    <name evidence="1" type="ORF">ACTOB_003506</name>
</gene>
<dbReference type="RefSeq" id="WP_284921280.1">
    <property type="nucleotide sequence ID" value="NZ_CP126980.1"/>
</dbReference>
<proteinExistence type="predicted"/>
<dbReference type="InterPro" id="IPR036736">
    <property type="entry name" value="ACP-like_sf"/>
</dbReference>
<dbReference type="Proteomes" id="UP001240150">
    <property type="component" value="Chromosome"/>
</dbReference>
<reference evidence="1 2" key="1">
    <citation type="submission" date="2023-06" db="EMBL/GenBank/DDBJ databases">
        <authorList>
            <person name="Yushchuk O."/>
            <person name="Binda E."/>
            <person name="Ruckert-Reed C."/>
            <person name="Fedorenko V."/>
            <person name="Kalinowski J."/>
            <person name="Marinelli F."/>
        </authorList>
    </citation>
    <scope>NUCLEOTIDE SEQUENCE [LARGE SCALE GENOMIC DNA]</scope>
    <source>
        <strain evidence="1 2">NRRL 3884</strain>
    </source>
</reference>
<dbReference type="SUPFAM" id="SSF47336">
    <property type="entry name" value="ACP-like"/>
    <property type="match status" value="1"/>
</dbReference>
<evidence type="ECO:0000313" key="2">
    <source>
        <dbReference type="Proteomes" id="UP001240150"/>
    </source>
</evidence>
<organism evidence="1 2">
    <name type="scientific">Actinoplanes oblitus</name>
    <dbReference type="NCBI Taxonomy" id="3040509"/>
    <lineage>
        <taxon>Bacteria</taxon>
        <taxon>Bacillati</taxon>
        <taxon>Actinomycetota</taxon>
        <taxon>Actinomycetes</taxon>
        <taxon>Micromonosporales</taxon>
        <taxon>Micromonosporaceae</taxon>
        <taxon>Actinoplanes</taxon>
    </lineage>
</organism>
<accession>A0ABY8WS63</accession>